<evidence type="ECO:0000313" key="2">
    <source>
        <dbReference type="Proteomes" id="UP001595976"/>
    </source>
</evidence>
<accession>A0ABW0F4F4</accession>
<organism evidence="1 2">
    <name type="scientific">Bosea minatitlanensis</name>
    <dbReference type="NCBI Taxonomy" id="128782"/>
    <lineage>
        <taxon>Bacteria</taxon>
        <taxon>Pseudomonadati</taxon>
        <taxon>Pseudomonadota</taxon>
        <taxon>Alphaproteobacteria</taxon>
        <taxon>Hyphomicrobiales</taxon>
        <taxon>Boseaceae</taxon>
        <taxon>Bosea</taxon>
    </lineage>
</organism>
<reference evidence="2" key="1">
    <citation type="journal article" date="2019" name="Int. J. Syst. Evol. Microbiol.">
        <title>The Global Catalogue of Microorganisms (GCM) 10K type strain sequencing project: providing services to taxonomists for standard genome sequencing and annotation.</title>
        <authorList>
            <consortium name="The Broad Institute Genomics Platform"/>
            <consortium name="The Broad Institute Genome Sequencing Center for Infectious Disease"/>
            <person name="Wu L."/>
            <person name="Ma J."/>
        </authorList>
    </citation>
    <scope>NUCLEOTIDE SEQUENCE [LARGE SCALE GENOMIC DNA]</scope>
    <source>
        <strain evidence="2">CGMCC 1.15643</strain>
    </source>
</reference>
<evidence type="ECO:0008006" key="3">
    <source>
        <dbReference type="Google" id="ProtNLM"/>
    </source>
</evidence>
<evidence type="ECO:0000313" key="1">
    <source>
        <dbReference type="EMBL" id="MFC5292715.1"/>
    </source>
</evidence>
<dbReference type="RefSeq" id="WP_260347985.1">
    <property type="nucleotide sequence ID" value="NZ_JAOAOS010000002.1"/>
</dbReference>
<sequence>MSETSPWQEEARRLIDSGMPVIEAARAVGQSEYTVRYVLDINGRRAKVDAWKAAKRVRNAKRTESKTSVRAYAEPAANRPLTLPRISMQALPDEDKREIRIAPRTRVAQSSGGADRIREIHRRMIREGRIREPGLPDQIH</sequence>
<comment type="caution">
    <text evidence="1">The sequence shown here is derived from an EMBL/GenBank/DDBJ whole genome shotgun (WGS) entry which is preliminary data.</text>
</comment>
<proteinExistence type="predicted"/>
<name>A0ABW0F4F4_9HYPH</name>
<dbReference type="EMBL" id="JBHSLI010000002">
    <property type="protein sequence ID" value="MFC5292715.1"/>
    <property type="molecule type" value="Genomic_DNA"/>
</dbReference>
<gene>
    <name evidence="1" type="ORF">ACFPK2_06905</name>
</gene>
<dbReference type="Proteomes" id="UP001595976">
    <property type="component" value="Unassembled WGS sequence"/>
</dbReference>
<protein>
    <recommendedName>
        <fullName evidence="3">GcrA cell cycle regulator</fullName>
    </recommendedName>
</protein>
<keyword evidence="2" id="KW-1185">Reference proteome</keyword>